<dbReference type="EMBL" id="GBRD01015821">
    <property type="protein sequence ID" value="JAG50005.1"/>
    <property type="molecule type" value="Transcribed_RNA"/>
</dbReference>
<protein>
    <submittedName>
        <fullName evidence="1">Uncharacterized protein</fullName>
    </submittedName>
</protein>
<organism evidence="1">
    <name type="scientific">Lygus hesperus</name>
    <name type="common">Western plant bug</name>
    <dbReference type="NCBI Taxonomy" id="30085"/>
    <lineage>
        <taxon>Eukaryota</taxon>
        <taxon>Metazoa</taxon>
        <taxon>Ecdysozoa</taxon>
        <taxon>Arthropoda</taxon>
        <taxon>Hexapoda</taxon>
        <taxon>Insecta</taxon>
        <taxon>Pterygota</taxon>
        <taxon>Neoptera</taxon>
        <taxon>Paraneoptera</taxon>
        <taxon>Hemiptera</taxon>
        <taxon>Heteroptera</taxon>
        <taxon>Panheteroptera</taxon>
        <taxon>Cimicomorpha</taxon>
        <taxon>Miridae</taxon>
        <taxon>Mirini</taxon>
        <taxon>Lygus</taxon>
    </lineage>
</organism>
<reference evidence="1" key="1">
    <citation type="submission" date="2014-09" db="EMBL/GenBank/DDBJ databases">
        <authorList>
            <person name="Magalhaes I.L.F."/>
            <person name="Oliveira U."/>
            <person name="Santos F.R."/>
            <person name="Vidigal T.H.D.A."/>
            <person name="Brescovit A.D."/>
            <person name="Santos A.J."/>
        </authorList>
    </citation>
    <scope>NUCLEOTIDE SEQUENCE</scope>
</reference>
<evidence type="ECO:0000313" key="1">
    <source>
        <dbReference type="EMBL" id="JAG50004.1"/>
    </source>
</evidence>
<dbReference type="InterPro" id="IPR012444">
    <property type="entry name" value="DUF1647"/>
</dbReference>
<dbReference type="AlphaFoldDB" id="A0A0K8SA43"/>
<dbReference type="PANTHER" id="PTHR31389">
    <property type="entry name" value="LD39211P"/>
    <property type="match status" value="1"/>
</dbReference>
<name>A0A0K8SA43_LYGHE</name>
<dbReference type="PANTHER" id="PTHR31389:SF4">
    <property type="entry name" value="LD39211P"/>
    <property type="match status" value="1"/>
</dbReference>
<dbReference type="EMBL" id="GBRD01015822">
    <property type="protein sequence ID" value="JAG50004.1"/>
    <property type="molecule type" value="Transcribed_RNA"/>
</dbReference>
<accession>A0A0K8SA43</accession>
<sequence length="392" mass="43597">MRAATMRVKSCMICFMGTVALTLVFLIFGEERPGLQTFVSDTHKHITYNFKIIKDKLEAGVPEGPDDKYLSLLGLSPDSPPRSYPDDVWLNTSLPVVVSYASQSTLSQAIGLARNVGHFLHNHSLLVYYIDLKADQLQTLATFCNSSRCQPLKFDLSQFPQHVSNEEIHAFRPLIIQDAVRKSGAILYLENDQRLTTGDISNLVNTASSRGVLTWRAPVSVMAMTHPRMLKFLWTTSKESVMLTPTVDSEESLLFTPMVDSSHLIVYNTPTVSKNILLPWVKCTLKHDCILPIGAQSVGCRFDKKPFYRYSGCHGYDTSALSVLLGFAFKFESDSYSIQQESQSTEDVTTSTLVPGLPTASHSSYFRRIDPAEAAMELTSLLDNSTDSSLTL</sequence>
<proteinExistence type="predicted"/>
<dbReference type="Pfam" id="PF07801">
    <property type="entry name" value="DUF1647"/>
    <property type="match status" value="1"/>
</dbReference>